<dbReference type="EMBL" id="FR824237">
    <property type="protein sequence ID" value="CCA23406.1"/>
    <property type="molecule type" value="Genomic_DNA"/>
</dbReference>
<dbReference type="HOGENOM" id="CLU_1121770_0_0_1"/>
<organism evidence="1">
    <name type="scientific">Albugo laibachii Nc14</name>
    <dbReference type="NCBI Taxonomy" id="890382"/>
    <lineage>
        <taxon>Eukaryota</taxon>
        <taxon>Sar</taxon>
        <taxon>Stramenopiles</taxon>
        <taxon>Oomycota</taxon>
        <taxon>Peronosporomycetes</taxon>
        <taxon>Albuginales</taxon>
        <taxon>Albuginaceae</taxon>
        <taxon>Albugo</taxon>
    </lineage>
</organism>
<evidence type="ECO:0000313" key="1">
    <source>
        <dbReference type="EMBL" id="CCA23406.1"/>
    </source>
</evidence>
<dbReference type="AlphaFoldDB" id="F0WQ03"/>
<protein>
    <submittedName>
        <fullName evidence="1">AlNc14C192G8483 protein</fullName>
    </submittedName>
</protein>
<sequence length="248" mass="29058">MKAAMQFLRHEGMFHQANEDTRHEMIFMVGHRHFHSSLKADTKLHVQDYIVSENELHQYAQHREMMTLPYQTIHDVYISGHVSGMEYHQGVYSRDHFGVGGGASESISCATEETEGKRPTYGSEEKASGWMKGVTEWLVKARDWGKIILEHSMRKGNALRKTKNIARPNRKKWRKDKIFSKRVYGFAVFEYNHTAGTEEVLYYMYEYKNGEYKLQEKLEVIKNGRIRLSTRAPNYFFDQICLIRTCSS</sequence>
<name>F0WQ03_9STRA</name>
<reference evidence="1" key="1">
    <citation type="journal article" date="2011" name="PLoS Biol.">
        <title>Gene gain and loss during evolution of obligate parasitism in the white rust pathogen of Arabidopsis thaliana.</title>
        <authorList>
            <person name="Kemen E."/>
            <person name="Gardiner A."/>
            <person name="Schultz-Larsen T."/>
            <person name="Kemen A.C."/>
            <person name="Balmuth A.L."/>
            <person name="Robert-Seilaniantz A."/>
            <person name="Bailey K."/>
            <person name="Holub E."/>
            <person name="Studholme D.J."/>
            <person name="Maclean D."/>
            <person name="Jones J.D."/>
        </authorList>
    </citation>
    <scope>NUCLEOTIDE SEQUENCE</scope>
</reference>
<proteinExistence type="predicted"/>
<gene>
    <name evidence="1" type="primary">AlNc14C192G8483</name>
    <name evidence="1" type="ORF">ALNC14_095500</name>
</gene>
<accession>F0WQ03</accession>
<reference evidence="1" key="2">
    <citation type="submission" date="2011-02" db="EMBL/GenBank/DDBJ databases">
        <authorList>
            <person name="MacLean D."/>
        </authorList>
    </citation>
    <scope>NUCLEOTIDE SEQUENCE</scope>
</reference>